<feature type="compositionally biased region" description="Basic and acidic residues" evidence="2">
    <location>
        <begin position="257"/>
        <end position="266"/>
    </location>
</feature>
<dbReference type="Proteomes" id="UP001465976">
    <property type="component" value="Unassembled WGS sequence"/>
</dbReference>
<dbReference type="InterPro" id="IPR001841">
    <property type="entry name" value="Znf_RING"/>
</dbReference>
<evidence type="ECO:0000256" key="1">
    <source>
        <dbReference type="PROSITE-ProRule" id="PRU00175"/>
    </source>
</evidence>
<dbReference type="Gene3D" id="3.30.40.10">
    <property type="entry name" value="Zinc/RING finger domain, C3HC4 (zinc finger)"/>
    <property type="match status" value="1"/>
</dbReference>
<keyword evidence="1" id="KW-0863">Zinc-finger</keyword>
<organism evidence="4 5">
    <name type="scientific">Marasmius crinis-equi</name>
    <dbReference type="NCBI Taxonomy" id="585013"/>
    <lineage>
        <taxon>Eukaryota</taxon>
        <taxon>Fungi</taxon>
        <taxon>Dikarya</taxon>
        <taxon>Basidiomycota</taxon>
        <taxon>Agaricomycotina</taxon>
        <taxon>Agaricomycetes</taxon>
        <taxon>Agaricomycetidae</taxon>
        <taxon>Agaricales</taxon>
        <taxon>Marasmiineae</taxon>
        <taxon>Marasmiaceae</taxon>
        <taxon>Marasmius</taxon>
    </lineage>
</organism>
<sequence>MNRAPAKNITQIRQARNNVHPYESYVVGVLPTPITPACKREPTERVGRMKEEERGGVDMWLSQTTEAIKEENIKEEGIKDDEEFRVLIQLVEERLVELEERRTYFDAQRSLLQCAKCDKVMVDPCILDCGHQFCGRCTNRLEMAREDAEGNHYQVTVCPAEDCGKQILFGPIGNRIMADIGAEVGEAMGWKNMSEGFSVPVFGTGEVDHWAFKDAFRGRITPLWQIETGKWALRGVEKRDGRGERKERPAKYTGLRVRSEDGEHARSGRSKSGCVRAKQAKTGRNKC</sequence>
<dbReference type="PROSITE" id="PS50089">
    <property type="entry name" value="ZF_RING_2"/>
    <property type="match status" value="1"/>
</dbReference>
<protein>
    <recommendedName>
        <fullName evidence="3">RING-type domain-containing protein</fullName>
    </recommendedName>
</protein>
<keyword evidence="5" id="KW-1185">Reference proteome</keyword>
<keyword evidence="1" id="KW-0862">Zinc</keyword>
<dbReference type="SUPFAM" id="SSF57850">
    <property type="entry name" value="RING/U-box"/>
    <property type="match status" value="1"/>
</dbReference>
<feature type="compositionally biased region" description="Basic residues" evidence="2">
    <location>
        <begin position="278"/>
        <end position="287"/>
    </location>
</feature>
<name>A0ABR3F2H3_9AGAR</name>
<comment type="caution">
    <text evidence="4">The sequence shown here is derived from an EMBL/GenBank/DDBJ whole genome shotgun (WGS) entry which is preliminary data.</text>
</comment>
<evidence type="ECO:0000313" key="5">
    <source>
        <dbReference type="Proteomes" id="UP001465976"/>
    </source>
</evidence>
<proteinExistence type="predicted"/>
<keyword evidence="1" id="KW-0479">Metal-binding</keyword>
<feature type="region of interest" description="Disordered" evidence="2">
    <location>
        <begin position="239"/>
        <end position="287"/>
    </location>
</feature>
<evidence type="ECO:0000259" key="3">
    <source>
        <dbReference type="PROSITE" id="PS50089"/>
    </source>
</evidence>
<dbReference type="EMBL" id="JBAHYK010001153">
    <property type="protein sequence ID" value="KAL0569282.1"/>
    <property type="molecule type" value="Genomic_DNA"/>
</dbReference>
<gene>
    <name evidence="4" type="ORF">V5O48_012684</name>
</gene>
<feature type="domain" description="RING-type" evidence="3">
    <location>
        <begin position="114"/>
        <end position="162"/>
    </location>
</feature>
<feature type="compositionally biased region" description="Basic and acidic residues" evidence="2">
    <location>
        <begin position="239"/>
        <end position="250"/>
    </location>
</feature>
<dbReference type="InterPro" id="IPR013083">
    <property type="entry name" value="Znf_RING/FYVE/PHD"/>
</dbReference>
<evidence type="ECO:0000313" key="4">
    <source>
        <dbReference type="EMBL" id="KAL0569282.1"/>
    </source>
</evidence>
<accession>A0ABR3F2H3</accession>
<evidence type="ECO:0000256" key="2">
    <source>
        <dbReference type="SAM" id="MobiDB-lite"/>
    </source>
</evidence>
<reference evidence="4 5" key="1">
    <citation type="submission" date="2024-02" db="EMBL/GenBank/DDBJ databases">
        <title>A draft genome for the cacao thread blight pathogen Marasmius crinis-equi.</title>
        <authorList>
            <person name="Cohen S.P."/>
            <person name="Baruah I.K."/>
            <person name="Amoako-Attah I."/>
            <person name="Bukari Y."/>
            <person name="Meinhardt L.W."/>
            <person name="Bailey B.A."/>
        </authorList>
    </citation>
    <scope>NUCLEOTIDE SEQUENCE [LARGE SCALE GENOMIC DNA]</scope>
    <source>
        <strain evidence="4 5">GH-76</strain>
    </source>
</reference>